<accession>A0A3N0YQ88</accession>
<organism evidence="2 3">
    <name type="scientific">Anabarilius grahami</name>
    <name type="common">Kanglang fish</name>
    <name type="synonym">Barilius grahami</name>
    <dbReference type="NCBI Taxonomy" id="495550"/>
    <lineage>
        <taxon>Eukaryota</taxon>
        <taxon>Metazoa</taxon>
        <taxon>Chordata</taxon>
        <taxon>Craniata</taxon>
        <taxon>Vertebrata</taxon>
        <taxon>Euteleostomi</taxon>
        <taxon>Actinopterygii</taxon>
        <taxon>Neopterygii</taxon>
        <taxon>Teleostei</taxon>
        <taxon>Ostariophysi</taxon>
        <taxon>Cypriniformes</taxon>
        <taxon>Xenocyprididae</taxon>
        <taxon>Xenocypridinae</taxon>
        <taxon>Xenocypridinae incertae sedis</taxon>
        <taxon>Anabarilius</taxon>
    </lineage>
</organism>
<evidence type="ECO:0008006" key="4">
    <source>
        <dbReference type="Google" id="ProtNLM"/>
    </source>
</evidence>
<dbReference type="AlphaFoldDB" id="A0A3N0YQ88"/>
<dbReference type="Proteomes" id="UP000281406">
    <property type="component" value="Unassembled WGS sequence"/>
</dbReference>
<comment type="caution">
    <text evidence="2">The sequence shown here is derived from an EMBL/GenBank/DDBJ whole genome shotgun (WGS) entry which is preliminary data.</text>
</comment>
<sequence>MNIAQLLLWVTQGTRSLEEYIKEYLDIAYCSDLPDCVLIDLFCDGLNQPLQTKLRREGPRSSLHCFLVYTLLTVGSPFTVGVAEECDTSSINVMAAVLENTHKMAATTTTPSHVSADRPEPRHVAADCPEPRHVSGPVRERRGLLSSVDDPPLTSTRAAGIPKPLLPDFASVHGQDGRSASVHGQEGRFRA</sequence>
<protein>
    <recommendedName>
        <fullName evidence="4">Retrotransposon gag domain-containing protein</fullName>
    </recommendedName>
</protein>
<dbReference type="OrthoDB" id="118234at2759"/>
<proteinExistence type="predicted"/>
<evidence type="ECO:0000313" key="2">
    <source>
        <dbReference type="EMBL" id="ROL48357.1"/>
    </source>
</evidence>
<gene>
    <name evidence="2" type="ORF">DPX16_20710</name>
</gene>
<keyword evidence="3" id="KW-1185">Reference proteome</keyword>
<feature type="region of interest" description="Disordered" evidence="1">
    <location>
        <begin position="108"/>
        <end position="191"/>
    </location>
</feature>
<feature type="compositionally biased region" description="Basic and acidic residues" evidence="1">
    <location>
        <begin position="115"/>
        <end position="143"/>
    </location>
</feature>
<reference evidence="2 3" key="1">
    <citation type="submission" date="2018-10" db="EMBL/GenBank/DDBJ databases">
        <title>Genome assembly for a Yunnan-Guizhou Plateau 3E fish, Anabarilius grahami (Regan), and its evolutionary and genetic applications.</title>
        <authorList>
            <person name="Jiang W."/>
        </authorList>
    </citation>
    <scope>NUCLEOTIDE SEQUENCE [LARGE SCALE GENOMIC DNA]</scope>
    <source>
        <strain evidence="2">AG-KIZ</strain>
        <tissue evidence="2">Muscle</tissue>
    </source>
</reference>
<evidence type="ECO:0000256" key="1">
    <source>
        <dbReference type="SAM" id="MobiDB-lite"/>
    </source>
</evidence>
<dbReference type="EMBL" id="RJVU01030833">
    <property type="protein sequence ID" value="ROL48357.1"/>
    <property type="molecule type" value="Genomic_DNA"/>
</dbReference>
<evidence type="ECO:0000313" key="3">
    <source>
        <dbReference type="Proteomes" id="UP000281406"/>
    </source>
</evidence>
<name>A0A3N0YQ88_ANAGA</name>